<dbReference type="Proteomes" id="UP001363151">
    <property type="component" value="Unassembled WGS sequence"/>
</dbReference>
<evidence type="ECO:0000313" key="2">
    <source>
        <dbReference type="Proteomes" id="UP001363151"/>
    </source>
</evidence>
<proteinExistence type="predicted"/>
<gene>
    <name evidence="1" type="ORF">SO694_00032170</name>
</gene>
<evidence type="ECO:0008006" key="3">
    <source>
        <dbReference type="Google" id="ProtNLM"/>
    </source>
</evidence>
<reference evidence="1 2" key="1">
    <citation type="submission" date="2024-03" db="EMBL/GenBank/DDBJ databases">
        <title>Aureococcus anophagefferens CCMP1851 and Kratosvirus quantuckense: Draft genome of a second virus-susceptible host strain in the model system.</title>
        <authorList>
            <person name="Chase E."/>
            <person name="Truchon A.R."/>
            <person name="Schepens W."/>
            <person name="Wilhelm S.W."/>
        </authorList>
    </citation>
    <scope>NUCLEOTIDE SEQUENCE [LARGE SCALE GENOMIC DNA]</scope>
    <source>
        <strain evidence="1 2">CCMP1851</strain>
    </source>
</reference>
<keyword evidence="2" id="KW-1185">Reference proteome</keyword>
<protein>
    <recommendedName>
        <fullName evidence="3">Sulfotransferase domain-containing protein</fullName>
    </recommendedName>
</protein>
<organism evidence="1 2">
    <name type="scientific">Aureococcus anophagefferens</name>
    <name type="common">Harmful bloom alga</name>
    <dbReference type="NCBI Taxonomy" id="44056"/>
    <lineage>
        <taxon>Eukaryota</taxon>
        <taxon>Sar</taxon>
        <taxon>Stramenopiles</taxon>
        <taxon>Ochrophyta</taxon>
        <taxon>Pelagophyceae</taxon>
        <taxon>Pelagomonadales</taxon>
        <taxon>Pelagomonadaceae</taxon>
        <taxon>Aureococcus</taxon>
    </lineage>
</organism>
<dbReference type="SUPFAM" id="SSF52540">
    <property type="entry name" value="P-loop containing nucleoside triphosphate hydrolases"/>
    <property type="match status" value="1"/>
</dbReference>
<comment type="caution">
    <text evidence="1">The sequence shown here is derived from an EMBL/GenBank/DDBJ whole genome shotgun (WGS) entry which is preliminary data.</text>
</comment>
<dbReference type="InterPro" id="IPR027417">
    <property type="entry name" value="P-loop_NTPase"/>
</dbReference>
<dbReference type="Gene3D" id="3.40.50.300">
    <property type="entry name" value="P-loop containing nucleotide triphosphate hydrolases"/>
    <property type="match status" value="1"/>
</dbReference>
<name>A0ABR1FK95_AURAN</name>
<accession>A0ABR1FK95</accession>
<evidence type="ECO:0000313" key="1">
    <source>
        <dbReference type="EMBL" id="KAK7232428.1"/>
    </source>
</evidence>
<dbReference type="EMBL" id="JBBJCI010000368">
    <property type="protein sequence ID" value="KAK7232428.1"/>
    <property type="molecule type" value="Genomic_DNA"/>
</dbReference>
<sequence>MAFGIAAADLLEACYNASAANVEERYRAVWARRGASESDTNFDRWSEAYEVATSCSNRLLNTGTSELGLKAHVGKSLYAEQLAHWFARIPEELFWLEALEDFAAEPRRAFERVLEWLGVPAYGRAGKG</sequence>